<dbReference type="InterPro" id="IPR023572">
    <property type="entry name" value="Archease_dom"/>
</dbReference>
<proteinExistence type="inferred from homology"/>
<keyword evidence="7" id="KW-1185">Reference proteome</keyword>
<evidence type="ECO:0000256" key="3">
    <source>
        <dbReference type="ARBA" id="ARBA00022723"/>
    </source>
</evidence>
<evidence type="ECO:0000256" key="4">
    <source>
        <dbReference type="ARBA" id="ARBA00022837"/>
    </source>
</evidence>
<accession>A0A5K8AFT7</accession>
<organism evidence="6 7">
    <name type="scientific">Desulfosarcina ovata subsp. ovata</name>
    <dbReference type="NCBI Taxonomy" id="2752305"/>
    <lineage>
        <taxon>Bacteria</taxon>
        <taxon>Pseudomonadati</taxon>
        <taxon>Thermodesulfobacteriota</taxon>
        <taxon>Desulfobacteria</taxon>
        <taxon>Desulfobacterales</taxon>
        <taxon>Desulfosarcinaceae</taxon>
        <taxon>Desulfosarcina</taxon>
    </lineage>
</organism>
<gene>
    <name evidence="6" type="ORF">DSCOOX_45360</name>
</gene>
<dbReference type="PANTHER" id="PTHR12682:SF11">
    <property type="entry name" value="PROTEIN ARCHEASE"/>
    <property type="match status" value="1"/>
</dbReference>
<keyword evidence="3" id="KW-0479">Metal-binding</keyword>
<dbReference type="Proteomes" id="UP000422108">
    <property type="component" value="Chromosome"/>
</dbReference>
<evidence type="ECO:0000256" key="1">
    <source>
        <dbReference type="ARBA" id="ARBA00007963"/>
    </source>
</evidence>
<dbReference type="GO" id="GO:0046872">
    <property type="term" value="F:metal ion binding"/>
    <property type="evidence" value="ECO:0007669"/>
    <property type="project" value="UniProtKB-KW"/>
</dbReference>
<comment type="similarity">
    <text evidence="1">Belongs to the archease family.</text>
</comment>
<keyword evidence="4" id="KW-0106">Calcium</keyword>
<dbReference type="Pfam" id="PF01951">
    <property type="entry name" value="Archease"/>
    <property type="match status" value="1"/>
</dbReference>
<dbReference type="InterPro" id="IPR002804">
    <property type="entry name" value="Archease"/>
</dbReference>
<dbReference type="EMBL" id="AP021879">
    <property type="protein sequence ID" value="BBO91356.1"/>
    <property type="molecule type" value="Genomic_DNA"/>
</dbReference>
<evidence type="ECO:0000313" key="7">
    <source>
        <dbReference type="Proteomes" id="UP000422108"/>
    </source>
</evidence>
<evidence type="ECO:0000259" key="5">
    <source>
        <dbReference type="Pfam" id="PF01951"/>
    </source>
</evidence>
<name>A0A5K8AFT7_9BACT</name>
<keyword evidence="2" id="KW-0819">tRNA processing</keyword>
<dbReference type="SUPFAM" id="SSF69819">
    <property type="entry name" value="MTH1598-like"/>
    <property type="match status" value="1"/>
</dbReference>
<feature type="domain" description="Archease" evidence="5">
    <location>
        <begin position="5"/>
        <end position="138"/>
    </location>
</feature>
<protein>
    <submittedName>
        <fullName evidence="6">Protein archease</fullName>
    </submittedName>
</protein>
<sequence length="139" mass="15428">MKKPYTLLDHTADLRIRISGGDMAELFANAALALADLICDPNTLISDETLTIEIEGNDPADLMVNYLRELLYQWTGNEKLINTVDILNISDNALSARLHTTRYNADQHAILSEIKAVTYHQIAVEPAADGWQATVVFDT</sequence>
<dbReference type="RefSeq" id="WP_155312290.1">
    <property type="nucleotide sequence ID" value="NZ_AP021879.1"/>
</dbReference>
<reference evidence="6 7" key="1">
    <citation type="submission" date="2019-11" db="EMBL/GenBank/DDBJ databases">
        <title>Comparative genomics of hydrocarbon-degrading Desulfosarcina strains.</title>
        <authorList>
            <person name="Watanabe M."/>
            <person name="Kojima H."/>
            <person name="Fukui M."/>
        </authorList>
    </citation>
    <scope>NUCLEOTIDE SEQUENCE [LARGE SCALE GENOMIC DNA]</scope>
    <source>
        <strain evidence="7">oXyS1</strain>
    </source>
</reference>
<evidence type="ECO:0000313" key="6">
    <source>
        <dbReference type="EMBL" id="BBO91356.1"/>
    </source>
</evidence>
<dbReference type="GO" id="GO:0008033">
    <property type="term" value="P:tRNA processing"/>
    <property type="evidence" value="ECO:0007669"/>
    <property type="project" value="UniProtKB-KW"/>
</dbReference>
<evidence type="ECO:0000256" key="2">
    <source>
        <dbReference type="ARBA" id="ARBA00022694"/>
    </source>
</evidence>
<dbReference type="Gene3D" id="3.55.10.10">
    <property type="entry name" value="Archease domain"/>
    <property type="match status" value="1"/>
</dbReference>
<dbReference type="AlphaFoldDB" id="A0A5K8AFT7"/>
<dbReference type="InterPro" id="IPR036820">
    <property type="entry name" value="Archease_dom_sf"/>
</dbReference>
<dbReference type="PANTHER" id="PTHR12682">
    <property type="entry name" value="ARCHEASE"/>
    <property type="match status" value="1"/>
</dbReference>